<accession>A0AAV9RPI3</accession>
<name>A0AAV9RPI3_9TELE</name>
<protein>
    <submittedName>
        <fullName evidence="3">Uncharacterized protein</fullName>
    </submittedName>
</protein>
<sequence>MDWLGVWGSFFPQSPLTLETVEGEQQRAIAKIGSLFRLIPGGPESMGRLPPLVTPDTIPDPVPIPGPVLEGSDGESPPLPVPVKEELEDELPGWARWRPRLTLIVISRLQAKRKKKQKAEISLEDLQSNIVAAINKRANNLEGMISRNKVGIEALKRSK</sequence>
<dbReference type="EMBL" id="JAHHUM010001515">
    <property type="protein sequence ID" value="KAK5610943.1"/>
    <property type="molecule type" value="Genomic_DNA"/>
</dbReference>
<proteinExistence type="predicted"/>
<comment type="caution">
    <text evidence="3">The sequence shown here is derived from an EMBL/GenBank/DDBJ whole genome shotgun (WGS) entry which is preliminary data.</text>
</comment>
<evidence type="ECO:0000256" key="2">
    <source>
        <dbReference type="SAM" id="MobiDB-lite"/>
    </source>
</evidence>
<gene>
    <name evidence="3" type="ORF">CRENBAI_024195</name>
</gene>
<evidence type="ECO:0000313" key="4">
    <source>
        <dbReference type="Proteomes" id="UP001311232"/>
    </source>
</evidence>
<evidence type="ECO:0000313" key="3">
    <source>
        <dbReference type="EMBL" id="KAK5610943.1"/>
    </source>
</evidence>
<keyword evidence="4" id="KW-1185">Reference proteome</keyword>
<reference evidence="3 4" key="1">
    <citation type="submission" date="2021-06" db="EMBL/GenBank/DDBJ databases">
        <authorList>
            <person name="Palmer J.M."/>
        </authorList>
    </citation>
    <scope>NUCLEOTIDE SEQUENCE [LARGE SCALE GENOMIC DNA]</scope>
    <source>
        <strain evidence="3 4">MEX-2019</strain>
        <tissue evidence="3">Muscle</tissue>
    </source>
</reference>
<keyword evidence="1" id="KW-0175">Coiled coil</keyword>
<dbReference type="AlphaFoldDB" id="A0AAV9RPI3"/>
<evidence type="ECO:0000256" key="1">
    <source>
        <dbReference type="SAM" id="Coils"/>
    </source>
</evidence>
<dbReference type="Proteomes" id="UP001311232">
    <property type="component" value="Unassembled WGS sequence"/>
</dbReference>
<organism evidence="3 4">
    <name type="scientific">Crenichthys baileyi</name>
    <name type="common">White River springfish</name>
    <dbReference type="NCBI Taxonomy" id="28760"/>
    <lineage>
        <taxon>Eukaryota</taxon>
        <taxon>Metazoa</taxon>
        <taxon>Chordata</taxon>
        <taxon>Craniata</taxon>
        <taxon>Vertebrata</taxon>
        <taxon>Euteleostomi</taxon>
        <taxon>Actinopterygii</taxon>
        <taxon>Neopterygii</taxon>
        <taxon>Teleostei</taxon>
        <taxon>Neoteleostei</taxon>
        <taxon>Acanthomorphata</taxon>
        <taxon>Ovalentaria</taxon>
        <taxon>Atherinomorphae</taxon>
        <taxon>Cyprinodontiformes</taxon>
        <taxon>Goodeidae</taxon>
        <taxon>Crenichthys</taxon>
    </lineage>
</organism>
<feature type="region of interest" description="Disordered" evidence="2">
    <location>
        <begin position="55"/>
        <end position="83"/>
    </location>
</feature>
<feature type="coiled-coil region" evidence="1">
    <location>
        <begin position="109"/>
        <end position="136"/>
    </location>
</feature>